<reference evidence="3" key="1">
    <citation type="submission" date="2008-02" db="EMBL/GenBank/DDBJ databases">
        <authorList>
            <consortium name="The Broad Institute Genome Sequencing Platform"/>
            <person name="Fischbach M."/>
            <person name="Ward D."/>
            <person name="Young S."/>
            <person name="Jaffe D."/>
            <person name="Gnerre S."/>
            <person name="Berlin A."/>
            <person name="Heiman D."/>
            <person name="Hepburn T."/>
            <person name="Sykes S."/>
            <person name="Alvarado L."/>
            <person name="Kodira C.D."/>
            <person name="Straight P."/>
            <person name="Clardy J."/>
            <person name="Hung D."/>
            <person name="Kolter R."/>
            <person name="Mekalanos J."/>
            <person name="Walker S."/>
            <person name="Walsh C.T."/>
            <person name="Lander E."/>
            <person name="Galagan J."/>
            <person name="Nusbaum C."/>
            <person name="Birren B."/>
        </authorList>
    </citation>
    <scope>NUCLEOTIDE SEQUENCE [LARGE SCALE GENOMIC DNA]</scope>
    <source>
        <strain evidence="3">ATCC 25486 / DSM 40338 / CBS 914.69 / JCM 4507 / NBRC 13074 / NRRL 2958 / 5647</strain>
    </source>
</reference>
<name>D6X8Q4_STRE2</name>
<dbReference type="AlphaFoldDB" id="D6X8Q4"/>
<feature type="compositionally biased region" description="Low complexity" evidence="1">
    <location>
        <begin position="23"/>
        <end position="36"/>
    </location>
</feature>
<accession>D6X8Q4</accession>
<protein>
    <submittedName>
        <fullName evidence="2">Predicted protein</fullName>
    </submittedName>
</protein>
<evidence type="ECO:0000313" key="3">
    <source>
        <dbReference type="Proteomes" id="UP000002805"/>
    </source>
</evidence>
<evidence type="ECO:0000256" key="1">
    <source>
        <dbReference type="SAM" id="MobiDB-lite"/>
    </source>
</evidence>
<dbReference type="Proteomes" id="UP000002805">
    <property type="component" value="Chromosome"/>
</dbReference>
<reference evidence="3" key="2">
    <citation type="submission" date="2009-10" db="EMBL/GenBank/DDBJ databases">
        <title>The genome sequence of Streptomyces pristinaespiralis strain ATCC 25486.</title>
        <authorList>
            <consortium name="The Broad Institute Genome Sequencing Platform"/>
            <consortium name="Broad Institute Microbial Sequencing Center"/>
            <person name="Fischbach M."/>
            <person name="Godfrey P."/>
            <person name="Ward D."/>
            <person name="Young S."/>
            <person name="Zeng Q."/>
            <person name="Koehrsen M."/>
            <person name="Alvarado L."/>
            <person name="Berlin A.M."/>
            <person name="Bochicchio J."/>
            <person name="Borenstein D."/>
            <person name="Chapman S.B."/>
            <person name="Chen Z."/>
            <person name="Engels R."/>
            <person name="Freedman E."/>
            <person name="Gellesch M."/>
            <person name="Goldberg J."/>
            <person name="Griggs A."/>
            <person name="Gujja S."/>
            <person name="Heilman E.R."/>
            <person name="Heiman D.I."/>
            <person name="Hepburn T.A."/>
            <person name="Howarth C."/>
            <person name="Jen D."/>
            <person name="Larson L."/>
            <person name="Lewis B."/>
            <person name="Mehta T."/>
            <person name="Park D."/>
            <person name="Pearson M."/>
            <person name="Richards J."/>
            <person name="Roberts A."/>
            <person name="Saif S."/>
            <person name="Shea T.D."/>
            <person name="Shenoy N."/>
            <person name="Sisk P."/>
            <person name="Stolte C."/>
            <person name="Sykes S.N."/>
            <person name="Thomson T."/>
            <person name="Walk T."/>
            <person name="White J."/>
            <person name="Yandava C."/>
            <person name="Straight P."/>
            <person name="Clardy J."/>
            <person name="Hung D."/>
            <person name="Kolter R."/>
            <person name="Mekalanos J."/>
            <person name="Walker S."/>
            <person name="Walsh C.T."/>
            <person name="Wieland-Brown L.C."/>
            <person name="Haas B."/>
            <person name="Nusbaum C."/>
            <person name="Birren B."/>
        </authorList>
    </citation>
    <scope>NUCLEOTIDE SEQUENCE [LARGE SCALE GENOMIC DNA]</scope>
    <source>
        <strain evidence="3">ATCC 25486 / DSM 40338 / CBS 914.69 / JCM 4507 / NBRC 13074 / NRRL 2958 / 5647</strain>
    </source>
</reference>
<feature type="compositionally biased region" description="Low complexity" evidence="1">
    <location>
        <begin position="43"/>
        <end position="55"/>
    </location>
</feature>
<dbReference type="HOGENOM" id="CLU_2425741_0_0_11"/>
<dbReference type="EMBL" id="CM000950">
    <property type="protein sequence ID" value="EFH30719.1"/>
    <property type="molecule type" value="Genomic_DNA"/>
</dbReference>
<proteinExistence type="predicted"/>
<keyword evidence="3" id="KW-1185">Reference proteome</keyword>
<organism evidence="2 3">
    <name type="scientific">Streptomyces pristinaespiralis (strain ATCC 25486 / DSM 40338 / CBS 914.69 / JCM 4507 / KCC S-0507 / NBRC 13074 / NRRL 2958 / 5647)</name>
    <dbReference type="NCBI Taxonomy" id="457429"/>
    <lineage>
        <taxon>Bacteria</taxon>
        <taxon>Bacillati</taxon>
        <taxon>Actinomycetota</taxon>
        <taxon>Actinomycetes</taxon>
        <taxon>Kitasatosporales</taxon>
        <taxon>Streptomycetaceae</taxon>
        <taxon>Streptomyces</taxon>
    </lineage>
</organism>
<evidence type="ECO:0000313" key="2">
    <source>
        <dbReference type="EMBL" id="EFH30719.1"/>
    </source>
</evidence>
<sequence>MAEVVTMTRNSRPGGGDRHEAATADGGPTGAAGDLAFPHENTHAPATTGANGAAPLTDRPSGAVRAPHDPFSPESEARVCELIMGDRRHGL</sequence>
<gene>
    <name evidence="2" type="ORF">SSDG_05936</name>
</gene>
<feature type="region of interest" description="Disordered" evidence="1">
    <location>
        <begin position="1"/>
        <end position="78"/>
    </location>
</feature>